<sequence>MSPSRAREDASQPLPPSIAGKSAEQIEDILAMIDSGELTATRQQRAYIAGALYGIKATTGH</sequence>
<feature type="compositionally biased region" description="Basic and acidic residues" evidence="1">
    <location>
        <begin position="1"/>
        <end position="10"/>
    </location>
</feature>
<dbReference type="EMBL" id="BAABKK010000001">
    <property type="protein sequence ID" value="GAA5188409.1"/>
    <property type="molecule type" value="Genomic_DNA"/>
</dbReference>
<dbReference type="Proteomes" id="UP001500200">
    <property type="component" value="Unassembled WGS sequence"/>
</dbReference>
<accession>A0ABP9RWQ9</accession>
<evidence type="ECO:0000313" key="2">
    <source>
        <dbReference type="EMBL" id="GAA5188409.1"/>
    </source>
</evidence>
<protein>
    <submittedName>
        <fullName evidence="2">Uncharacterized protein</fullName>
    </submittedName>
</protein>
<gene>
    <name evidence="2" type="ORF">GCM10023346_00380</name>
</gene>
<proteinExistence type="predicted"/>
<feature type="region of interest" description="Disordered" evidence="1">
    <location>
        <begin position="1"/>
        <end position="21"/>
    </location>
</feature>
<reference evidence="3" key="1">
    <citation type="journal article" date="2019" name="Int. J. Syst. Evol. Microbiol.">
        <title>The Global Catalogue of Microorganisms (GCM) 10K type strain sequencing project: providing services to taxonomists for standard genome sequencing and annotation.</title>
        <authorList>
            <consortium name="The Broad Institute Genomics Platform"/>
            <consortium name="The Broad Institute Genome Sequencing Center for Infectious Disease"/>
            <person name="Wu L."/>
            <person name="Ma J."/>
        </authorList>
    </citation>
    <scope>NUCLEOTIDE SEQUENCE [LARGE SCALE GENOMIC DNA]</scope>
    <source>
        <strain evidence="3">JCM 18514</strain>
    </source>
</reference>
<dbReference type="RefSeq" id="WP_345446632.1">
    <property type="nucleotide sequence ID" value="NZ_BAABKK010000001.1"/>
</dbReference>
<organism evidence="2 3">
    <name type="scientific">Arthrobacter gyeryongensis</name>
    <dbReference type="NCBI Taxonomy" id="1650592"/>
    <lineage>
        <taxon>Bacteria</taxon>
        <taxon>Bacillati</taxon>
        <taxon>Actinomycetota</taxon>
        <taxon>Actinomycetes</taxon>
        <taxon>Micrococcales</taxon>
        <taxon>Micrococcaceae</taxon>
        <taxon>Arthrobacter</taxon>
    </lineage>
</organism>
<evidence type="ECO:0000256" key="1">
    <source>
        <dbReference type="SAM" id="MobiDB-lite"/>
    </source>
</evidence>
<keyword evidence="3" id="KW-1185">Reference proteome</keyword>
<evidence type="ECO:0000313" key="3">
    <source>
        <dbReference type="Proteomes" id="UP001500200"/>
    </source>
</evidence>
<name>A0ABP9RWQ9_9MICC</name>
<comment type="caution">
    <text evidence="2">The sequence shown here is derived from an EMBL/GenBank/DDBJ whole genome shotgun (WGS) entry which is preliminary data.</text>
</comment>